<reference evidence="5 6" key="1">
    <citation type="submission" date="2023-07" db="EMBL/GenBank/DDBJ databases">
        <title>Genomic Encyclopedia of Type Strains, Phase IV (KMG-IV): sequencing the most valuable type-strain genomes for metagenomic binning, comparative biology and taxonomic classification.</title>
        <authorList>
            <person name="Goeker M."/>
        </authorList>
    </citation>
    <scope>NUCLEOTIDE SEQUENCE [LARGE SCALE GENOMIC DNA]</scope>
    <source>
        <strain evidence="5 6">DSM 19619</strain>
    </source>
</reference>
<proteinExistence type="predicted"/>
<keyword evidence="2" id="KW-0012">Acyltransferase</keyword>
<dbReference type="InterPro" id="IPR000182">
    <property type="entry name" value="GNAT_dom"/>
</dbReference>
<dbReference type="InterPro" id="IPR016181">
    <property type="entry name" value="Acyl_CoA_acyltransferase"/>
</dbReference>
<sequence length="210" mass="23693">MQLTNPPLPQGYSPVPPGKLANVVTCLEMRERPPRKPARPTEQPLTVERWQQPGLEDYRALFRLVGEDWMWTSRLLMADETLAAILADPQVEVYRLHEGRRVLGLLELDFRQAGECELAFFGLVREAIGQGAGRFLMEQAIARAWSRPIGRLWVHTCSFDHPGAPAFYRRSGFTPYALMVEVHDDPRHSGHLPTTAAPHVPFIPPQPSKG</sequence>
<evidence type="ECO:0000313" key="6">
    <source>
        <dbReference type="Proteomes" id="UP001242480"/>
    </source>
</evidence>
<evidence type="ECO:0000313" key="5">
    <source>
        <dbReference type="EMBL" id="MDQ0471331.1"/>
    </source>
</evidence>
<protein>
    <submittedName>
        <fullName evidence="5">GNAT superfamily N-acetyltransferase</fullName>
    </submittedName>
</protein>
<dbReference type="PANTHER" id="PTHR43800">
    <property type="entry name" value="PEPTIDYL-LYSINE N-ACETYLTRANSFERASE YJAB"/>
    <property type="match status" value="1"/>
</dbReference>
<dbReference type="SUPFAM" id="SSF55729">
    <property type="entry name" value="Acyl-CoA N-acyltransferases (Nat)"/>
    <property type="match status" value="1"/>
</dbReference>
<dbReference type="Gene3D" id="3.40.630.30">
    <property type="match status" value="1"/>
</dbReference>
<name>A0ABU0JCU4_9HYPH</name>
<comment type="caution">
    <text evidence="5">The sequence shown here is derived from an EMBL/GenBank/DDBJ whole genome shotgun (WGS) entry which is preliminary data.</text>
</comment>
<dbReference type="Pfam" id="PF00583">
    <property type="entry name" value="Acetyltransf_1"/>
    <property type="match status" value="1"/>
</dbReference>
<dbReference type="EMBL" id="JAUSVX010000008">
    <property type="protein sequence ID" value="MDQ0471331.1"/>
    <property type="molecule type" value="Genomic_DNA"/>
</dbReference>
<dbReference type="PROSITE" id="PS51186">
    <property type="entry name" value="GNAT"/>
    <property type="match status" value="1"/>
</dbReference>
<gene>
    <name evidence="5" type="ORF">QO011_004354</name>
</gene>
<keyword evidence="1" id="KW-0808">Transferase</keyword>
<accession>A0ABU0JCU4</accession>
<evidence type="ECO:0000259" key="4">
    <source>
        <dbReference type="PROSITE" id="PS51186"/>
    </source>
</evidence>
<feature type="compositionally biased region" description="Pro residues" evidence="3">
    <location>
        <begin position="201"/>
        <end position="210"/>
    </location>
</feature>
<feature type="region of interest" description="Disordered" evidence="3">
    <location>
        <begin position="188"/>
        <end position="210"/>
    </location>
</feature>
<keyword evidence="6" id="KW-1185">Reference proteome</keyword>
<dbReference type="RefSeq" id="WP_307276256.1">
    <property type="nucleotide sequence ID" value="NZ_JAUSVX010000008.1"/>
</dbReference>
<organism evidence="5 6">
    <name type="scientific">Labrys wisconsinensis</name>
    <dbReference type="NCBI Taxonomy" id="425677"/>
    <lineage>
        <taxon>Bacteria</taxon>
        <taxon>Pseudomonadati</taxon>
        <taxon>Pseudomonadota</taxon>
        <taxon>Alphaproteobacteria</taxon>
        <taxon>Hyphomicrobiales</taxon>
        <taxon>Xanthobacteraceae</taxon>
        <taxon>Labrys</taxon>
    </lineage>
</organism>
<evidence type="ECO:0000256" key="2">
    <source>
        <dbReference type="ARBA" id="ARBA00023315"/>
    </source>
</evidence>
<evidence type="ECO:0000256" key="1">
    <source>
        <dbReference type="ARBA" id="ARBA00022679"/>
    </source>
</evidence>
<dbReference type="PANTHER" id="PTHR43800:SF1">
    <property type="entry name" value="PEPTIDYL-LYSINE N-ACETYLTRANSFERASE YJAB"/>
    <property type="match status" value="1"/>
</dbReference>
<feature type="domain" description="N-acetyltransferase" evidence="4">
    <location>
        <begin position="45"/>
        <end position="207"/>
    </location>
</feature>
<dbReference type="Proteomes" id="UP001242480">
    <property type="component" value="Unassembled WGS sequence"/>
</dbReference>
<evidence type="ECO:0000256" key="3">
    <source>
        <dbReference type="SAM" id="MobiDB-lite"/>
    </source>
</evidence>
<dbReference type="CDD" id="cd04301">
    <property type="entry name" value="NAT_SF"/>
    <property type="match status" value="1"/>
</dbReference>